<comment type="caution">
    <text evidence="2">The sequence shown here is derived from an EMBL/GenBank/DDBJ whole genome shotgun (WGS) entry which is preliminary data.</text>
</comment>
<sequence>MNAARRVVRVICAFNGVCAVACGGFMMAGAAGALPALFEGAFSFFNAMVPAIQALPLPAFMTQDLFWPGLALLLVNGVANLVATALFARHDRRARAWALAAGVLLVCWCALELAYLPNAVSAAYFAMGVVQTACSAAMRPRASDLEPGAS</sequence>
<feature type="transmembrane region" description="Helical" evidence="1">
    <location>
        <begin position="65"/>
        <end position="87"/>
    </location>
</feature>
<keyword evidence="3" id="KW-1185">Reference proteome</keyword>
<organism evidence="2 3">
    <name type="scientific">Gordonibacter massiliensis</name>
    <name type="common">ex Traore et al. 2017</name>
    <dbReference type="NCBI Taxonomy" id="1841863"/>
    <lineage>
        <taxon>Bacteria</taxon>
        <taxon>Bacillati</taxon>
        <taxon>Actinomycetota</taxon>
        <taxon>Coriobacteriia</taxon>
        <taxon>Eggerthellales</taxon>
        <taxon>Eggerthellaceae</taxon>
        <taxon>Gordonibacter</taxon>
    </lineage>
</organism>
<evidence type="ECO:0000256" key="1">
    <source>
        <dbReference type="SAM" id="Phobius"/>
    </source>
</evidence>
<dbReference type="RefSeq" id="WP_185905878.1">
    <property type="nucleotide sequence ID" value="NZ_JAASIO010000006.1"/>
</dbReference>
<proteinExistence type="predicted"/>
<evidence type="ECO:0000313" key="3">
    <source>
        <dbReference type="Proteomes" id="UP000587396"/>
    </source>
</evidence>
<feature type="transmembrane region" description="Helical" evidence="1">
    <location>
        <begin position="96"/>
        <end position="116"/>
    </location>
</feature>
<keyword evidence="1" id="KW-0812">Transmembrane</keyword>
<keyword evidence="1" id="KW-1133">Transmembrane helix</keyword>
<gene>
    <name evidence="2" type="ORF">H7313_12410</name>
</gene>
<dbReference type="Proteomes" id="UP000587396">
    <property type="component" value="Unassembled WGS sequence"/>
</dbReference>
<feature type="transmembrane region" description="Helical" evidence="1">
    <location>
        <begin position="12"/>
        <end position="38"/>
    </location>
</feature>
<protein>
    <submittedName>
        <fullName evidence="2">Uncharacterized protein</fullName>
    </submittedName>
</protein>
<name>A0A842JGJ7_9ACTN</name>
<dbReference type="EMBL" id="JACMSE010000010">
    <property type="protein sequence ID" value="MBC2890136.1"/>
    <property type="molecule type" value="Genomic_DNA"/>
</dbReference>
<reference evidence="2 3" key="1">
    <citation type="submission" date="2020-08" db="EMBL/GenBank/DDBJ databases">
        <authorList>
            <person name="Liu C."/>
            <person name="Sun Q."/>
        </authorList>
    </citation>
    <scope>NUCLEOTIDE SEQUENCE [LARGE SCALE GENOMIC DNA]</scope>
    <source>
        <strain evidence="2 3">N22</strain>
    </source>
</reference>
<dbReference type="AlphaFoldDB" id="A0A842JGJ7"/>
<keyword evidence="1" id="KW-0472">Membrane</keyword>
<evidence type="ECO:0000313" key="2">
    <source>
        <dbReference type="EMBL" id="MBC2890136.1"/>
    </source>
</evidence>
<accession>A0A842JGJ7</accession>